<dbReference type="CDD" id="cd09859">
    <property type="entry name" value="PIN_53EXO"/>
    <property type="match status" value="1"/>
</dbReference>
<dbReference type="CDD" id="cd09898">
    <property type="entry name" value="H3TH_53EXO"/>
    <property type="match status" value="1"/>
</dbReference>
<dbReference type="GeneID" id="86926250"/>
<keyword evidence="3" id="KW-0238">DNA-binding</keyword>
<evidence type="ECO:0000256" key="4">
    <source>
        <dbReference type="ARBA" id="ARBA00049957"/>
    </source>
</evidence>
<dbReference type="Pfam" id="PF02739">
    <property type="entry name" value="5_3_exonuc_N"/>
    <property type="match status" value="1"/>
</dbReference>
<dbReference type="GO" id="GO:0017108">
    <property type="term" value="F:5'-flap endonuclease activity"/>
    <property type="evidence" value="ECO:0007669"/>
    <property type="project" value="InterPro"/>
</dbReference>
<protein>
    <recommendedName>
        <fullName evidence="5">5'-3' exonuclease</fullName>
    </recommendedName>
</protein>
<proteinExistence type="predicted"/>
<dbReference type="EMBL" id="NPBS01000113">
    <property type="protein sequence ID" value="PAF24314.1"/>
    <property type="molecule type" value="Genomic_DNA"/>
</dbReference>
<gene>
    <name evidence="7" type="ORF">CHH61_19465</name>
</gene>
<dbReference type="SMART" id="SM00475">
    <property type="entry name" value="53EXOc"/>
    <property type="match status" value="1"/>
</dbReference>
<dbReference type="Pfam" id="PF01367">
    <property type="entry name" value="5_3_exonuc"/>
    <property type="match status" value="1"/>
</dbReference>
<evidence type="ECO:0000256" key="3">
    <source>
        <dbReference type="ARBA" id="ARBA00023125"/>
    </source>
</evidence>
<dbReference type="GO" id="GO:0008409">
    <property type="term" value="F:5'-3' exonuclease activity"/>
    <property type="evidence" value="ECO:0007669"/>
    <property type="project" value="InterPro"/>
</dbReference>
<evidence type="ECO:0000259" key="6">
    <source>
        <dbReference type="SMART" id="SM00475"/>
    </source>
</evidence>
<dbReference type="InterPro" id="IPR020045">
    <property type="entry name" value="DNA_polI_H3TH"/>
</dbReference>
<dbReference type="GO" id="GO:0003677">
    <property type="term" value="F:DNA binding"/>
    <property type="evidence" value="ECO:0007669"/>
    <property type="project" value="UniProtKB-KW"/>
</dbReference>
<dbReference type="PANTHER" id="PTHR42646">
    <property type="entry name" value="FLAP ENDONUCLEASE XNI"/>
    <property type="match status" value="1"/>
</dbReference>
<dbReference type="InterPro" id="IPR008918">
    <property type="entry name" value="HhH2"/>
</dbReference>
<dbReference type="InterPro" id="IPR038969">
    <property type="entry name" value="FEN"/>
</dbReference>
<dbReference type="RefSeq" id="WP_094427806.1">
    <property type="nucleotide sequence ID" value="NZ_CP019985.1"/>
</dbReference>
<evidence type="ECO:0000256" key="2">
    <source>
        <dbReference type="ARBA" id="ARBA00022801"/>
    </source>
</evidence>
<dbReference type="FunFam" id="1.10.150.20:FF:000003">
    <property type="entry name" value="DNA polymerase I"/>
    <property type="match status" value="1"/>
</dbReference>
<feature type="domain" description="5'-3' exonuclease" evidence="6">
    <location>
        <begin position="2"/>
        <end position="279"/>
    </location>
</feature>
<dbReference type="SUPFAM" id="SSF88723">
    <property type="entry name" value="PIN domain-like"/>
    <property type="match status" value="1"/>
</dbReference>
<dbReference type="SUPFAM" id="SSF47807">
    <property type="entry name" value="5' to 3' exonuclease, C-terminal subdomain"/>
    <property type="match status" value="1"/>
</dbReference>
<keyword evidence="2" id="KW-0378">Hydrolase</keyword>
<dbReference type="Proteomes" id="UP000216133">
    <property type="component" value="Unassembled WGS sequence"/>
</dbReference>
<dbReference type="Gene3D" id="1.10.150.20">
    <property type="entry name" value="5' to 3' exonuclease, C-terminal subdomain"/>
    <property type="match status" value="1"/>
</dbReference>
<dbReference type="InterPro" id="IPR002421">
    <property type="entry name" value="5-3_exonuclease"/>
</dbReference>
<dbReference type="GO" id="GO:0033567">
    <property type="term" value="P:DNA replication, Okazaki fragment processing"/>
    <property type="evidence" value="ECO:0007669"/>
    <property type="project" value="InterPro"/>
</dbReference>
<evidence type="ECO:0000256" key="5">
    <source>
        <dbReference type="ARBA" id="ARBA00050026"/>
    </source>
</evidence>
<organism evidence="7 8">
    <name type="scientific">Shouchella clausii</name>
    <name type="common">Alkalihalobacillus clausii</name>
    <dbReference type="NCBI Taxonomy" id="79880"/>
    <lineage>
        <taxon>Bacteria</taxon>
        <taxon>Bacillati</taxon>
        <taxon>Bacillota</taxon>
        <taxon>Bacilli</taxon>
        <taxon>Bacillales</taxon>
        <taxon>Bacillaceae</taxon>
        <taxon>Shouchella</taxon>
    </lineage>
</organism>
<comment type="caution">
    <text evidence="7">The sequence shown here is derived from an EMBL/GenBank/DDBJ whole genome shotgun (WGS) entry which is preliminary data.</text>
</comment>
<evidence type="ECO:0000313" key="8">
    <source>
        <dbReference type="Proteomes" id="UP000216133"/>
    </source>
</evidence>
<accession>A0A268RVM4</accession>
<dbReference type="AlphaFoldDB" id="A0A268RVM4"/>
<dbReference type="Gene3D" id="3.40.50.1010">
    <property type="entry name" value="5'-nuclease"/>
    <property type="match status" value="1"/>
</dbReference>
<name>A0A268RVM4_SHOCL</name>
<sequence length="302" mass="33922">MANEQALLLVDGFNLLSRGYFATSYNRPIEKLERNEEGLYVNGLRVFIQKLFKLITDYSISHCIVTWDVPREEALRRKTFPDYKLTRNELPEPLIQQYQQCVKTLAHIGVEQLKVPPYEADDIIGAISAKWEAETSGPCYIYSNDKDLFQLLTSRTIQIVAKKQTEVLLDEASFKDSYGLSPTQWVDVKALVGDTSDNIPGCPGIGEKTALPLIAAYGSIESLYQQIDTIQPPLKRAQKKLLAGKASTQLSKKLSAIICDIPELRHYSINDAVLSLNRGEVDKELSRLAIRVKLADELAFIS</sequence>
<dbReference type="InterPro" id="IPR036279">
    <property type="entry name" value="5-3_exonuclease_C_sf"/>
</dbReference>
<keyword evidence="1" id="KW-0540">Nuclease</keyword>
<evidence type="ECO:0000313" key="7">
    <source>
        <dbReference type="EMBL" id="PAF24314.1"/>
    </source>
</evidence>
<keyword evidence="7" id="KW-0255">Endonuclease</keyword>
<dbReference type="SMART" id="SM00279">
    <property type="entry name" value="HhH2"/>
    <property type="match status" value="1"/>
</dbReference>
<dbReference type="InterPro" id="IPR029060">
    <property type="entry name" value="PIN-like_dom_sf"/>
</dbReference>
<reference evidence="7 8" key="1">
    <citation type="submission" date="2017-07" db="EMBL/GenBank/DDBJ databases">
        <title>Isolation and whole genome analysis of endospore-forming bacteria from heroin.</title>
        <authorList>
            <person name="Kalinowski J."/>
            <person name="Ahrens B."/>
            <person name="Al-Dilaimi A."/>
            <person name="Winkler A."/>
            <person name="Wibberg D."/>
            <person name="Schleenbecker U."/>
            <person name="Ruckert C."/>
            <person name="Wolfel R."/>
            <person name="Grass G."/>
        </authorList>
    </citation>
    <scope>NUCLEOTIDE SEQUENCE [LARGE SCALE GENOMIC DNA]</scope>
    <source>
        <strain evidence="7 8">7523-2</strain>
    </source>
</reference>
<dbReference type="InterPro" id="IPR020046">
    <property type="entry name" value="5-3_exonucl_a-hlix_arch_N"/>
</dbReference>
<dbReference type="PANTHER" id="PTHR42646:SF2">
    <property type="entry name" value="5'-3' EXONUCLEASE FAMILY PROTEIN"/>
    <property type="match status" value="1"/>
</dbReference>
<comment type="function">
    <text evidence="4">5'-3' exonuclease acting preferentially on double-stranded DNA.</text>
</comment>
<evidence type="ECO:0000256" key="1">
    <source>
        <dbReference type="ARBA" id="ARBA00022722"/>
    </source>
</evidence>